<geneLocation type="nucleomorph" evidence="2"/>
<evidence type="ECO:0000259" key="1">
    <source>
        <dbReference type="PROSITE" id="PS51358"/>
    </source>
</evidence>
<dbReference type="InterPro" id="IPR042239">
    <property type="entry name" value="Nop_C"/>
</dbReference>
<gene>
    <name evidence="2" type="primary">nop56</name>
    <name evidence="2" type="ORF">M951_chr365</name>
</gene>
<evidence type="ECO:0000313" key="3">
    <source>
        <dbReference type="Proteomes" id="UP000243670"/>
    </source>
</evidence>
<dbReference type="AlphaFoldDB" id="A0A060D7N6"/>
<dbReference type="PROSITE" id="PS51358">
    <property type="entry name" value="NOP"/>
    <property type="match status" value="1"/>
</dbReference>
<dbReference type="SUPFAM" id="SSF89124">
    <property type="entry name" value="Nop domain"/>
    <property type="match status" value="1"/>
</dbReference>
<dbReference type="GO" id="GO:0046540">
    <property type="term" value="C:U4/U6 x U5 tri-snRNP complex"/>
    <property type="evidence" value="ECO:0007669"/>
    <property type="project" value="InterPro"/>
</dbReference>
<dbReference type="InterPro" id="IPR027105">
    <property type="entry name" value="Prp31"/>
</dbReference>
<dbReference type="PANTHER" id="PTHR13904">
    <property type="entry name" value="PRE-MRNA SPLICING FACTOR PRP31"/>
    <property type="match status" value="1"/>
</dbReference>
<keyword evidence="2" id="KW-0542">Nucleomorph</keyword>
<dbReference type="GO" id="GO:0071011">
    <property type="term" value="C:precatalytic spliceosome"/>
    <property type="evidence" value="ECO:0007669"/>
    <property type="project" value="TreeGrafter"/>
</dbReference>
<dbReference type="EMBL" id="CP006629">
    <property type="protein sequence ID" value="AIB09971.1"/>
    <property type="molecule type" value="Genomic_DNA"/>
</dbReference>
<organism evidence="2 3">
    <name type="scientific">Lotharella oceanica</name>
    <dbReference type="NCBI Taxonomy" id="641309"/>
    <lineage>
        <taxon>Eukaryota</taxon>
        <taxon>Sar</taxon>
        <taxon>Rhizaria</taxon>
        <taxon>Cercozoa</taxon>
        <taxon>Chlorarachniophyceae</taxon>
        <taxon>Lotharella</taxon>
    </lineage>
</organism>
<accession>A0A060D7N6</accession>
<sequence length="304" mass="36083">MNKNIIYEINSEMEKNRTKILNFIKIKRYAINTLKKNFNLQYRKINFILSLRIANNLIIKKTLVYPKIEDINIIYDYALLVNIGNQIKLAFEKLNDICFISVNKSQVYNSCSLFNLLKMEKNNTISNLYNYNTNYKQIYNLFYEKNCIDYFLNKSKINKMWKYLYKIIKMYQTIKNNLFKKILLYTPNLSSLVGEHIAAQLVFKTHGLVNLARLPASSLSNLSFSLLYNIYEKNIYNKKQRIIKYSYLVSQSNIINRHKIIRILSNKSSLCSRIDLFDLGNITFNYGFNFRGIIENKIQIMENT</sequence>
<dbReference type="InterPro" id="IPR036070">
    <property type="entry name" value="Nop_dom_sf"/>
</dbReference>
<proteinExistence type="predicted"/>
<dbReference type="GO" id="GO:0000244">
    <property type="term" value="P:spliceosomal tri-snRNP complex assembly"/>
    <property type="evidence" value="ECO:0007669"/>
    <property type="project" value="InterPro"/>
</dbReference>
<dbReference type="PANTHER" id="PTHR13904:SF0">
    <property type="entry name" value="U4_U6 SMALL NUCLEAR RIBONUCLEOPROTEIN PRP31"/>
    <property type="match status" value="1"/>
</dbReference>
<protein>
    <submittedName>
        <fullName evidence="2">Nucleolar protein</fullName>
    </submittedName>
</protein>
<reference evidence="2 3" key="1">
    <citation type="journal article" date="2014" name="BMC Genomics">
        <title>Nucleomorph and plastid genome sequences of the chlorarachniophyte Lotharella oceanica: convergent reductive evolution and frequent recombination in nucleomorph-bearing algae.</title>
        <authorList>
            <person name="Tanifuji G."/>
            <person name="Onodera N.T."/>
            <person name="Brown M.W."/>
            <person name="Curtis B.A."/>
            <person name="Roger A.J."/>
            <person name="Ka-Shu Wong G."/>
            <person name="Melkonian M."/>
            <person name="Archibald J.M."/>
        </authorList>
    </citation>
    <scope>NUCLEOTIDE SEQUENCE [LARGE SCALE GENOMIC DNA]</scope>
    <source>
        <strain evidence="2 3">CCMP622</strain>
    </source>
</reference>
<dbReference type="Gene3D" id="1.10.246.90">
    <property type="entry name" value="Nop domain"/>
    <property type="match status" value="1"/>
</dbReference>
<feature type="domain" description="Nop" evidence="1">
    <location>
        <begin position="185"/>
        <end position="303"/>
    </location>
</feature>
<dbReference type="GO" id="GO:0005687">
    <property type="term" value="C:U4 snRNP"/>
    <property type="evidence" value="ECO:0007669"/>
    <property type="project" value="TreeGrafter"/>
</dbReference>
<name>A0A060D7N6_9EUKA</name>
<dbReference type="Proteomes" id="UP000243670">
    <property type="component" value="Nucleomorph 3"/>
</dbReference>
<dbReference type="Pfam" id="PF01798">
    <property type="entry name" value="Nop"/>
    <property type="match status" value="1"/>
</dbReference>
<dbReference type="InterPro" id="IPR002687">
    <property type="entry name" value="Nop_dom"/>
</dbReference>
<evidence type="ECO:0000313" key="2">
    <source>
        <dbReference type="EMBL" id="AIB09971.1"/>
    </source>
</evidence>